<feature type="region of interest" description="Disordered" evidence="1">
    <location>
        <begin position="73"/>
        <end position="172"/>
    </location>
</feature>
<feature type="compositionally biased region" description="Low complexity" evidence="1">
    <location>
        <begin position="128"/>
        <end position="139"/>
    </location>
</feature>
<feature type="compositionally biased region" description="Polar residues" evidence="1">
    <location>
        <begin position="414"/>
        <end position="427"/>
    </location>
</feature>
<dbReference type="EMBL" id="CADEPM010000004">
    <property type="protein sequence ID" value="CAB3404834.1"/>
    <property type="molecule type" value="Genomic_DNA"/>
</dbReference>
<feature type="compositionally biased region" description="Polar residues" evidence="1">
    <location>
        <begin position="463"/>
        <end position="484"/>
    </location>
</feature>
<dbReference type="OrthoDB" id="5870471at2759"/>
<accession>A0A8S1ES44</accession>
<sequence>MNRIVRALARLNVKRNFNRVSLLQRLEDHPYIFDGNVQDIPQSSSRQLSPYFNLSEYERNRLLDVINGSHLAPSASPVKHDVVKVPSPPQTGPHQQQLQQQHPQQHHQQPQPPPPPPPQHHHHHHQPHQPQHQHPQQQHSHQEQHQPPHQLEMPPTQRHLSPTLMPPMTSAESFSSEFMYSLSSIKPESSNSEASSSFDCTINSVAHAQIDDMFSTPDNPSGSNGSSSGGSGRQIMRRKGSRRSESCKANCKICGHDVMYSPQRTWNLMRHVWIMHQSTKPNQCSMCGYAHIKPYVRKHIEAMHKDQNATIIDLKSPELEAEWSALLDQCFGVTYRKWKHHKEEAHQAMNGSNYRNEHFTSEDMQQKFVVVEVSSTPTTMTLVEYLVTHGFDKFAVVTDLCDHPSLKYKDGSASPESPSTTVSTAAQHTPPRTAISTPTSMTTPVPPATKPRASIDSIANALSKKSSPPQTTEKNQVNGGTNLTAPQISQMNLSLTRLLEEQQKICQVRKEQERQQAEIQRIILSQANSFNTFNGLEAFMNHEKSRETPDFETSETISKASSEDLKTEQTDNSGTGSNFENDFGLGPSDEQVRASMMHLLNPAFGSAFGFIDDSFLNAASSATNNTTPSGKRKNADGSAPATKKHRWLPVDELEESRSARGKNCGRVHCKATYKCALCGKPTTLNSTGSRWNLLRHVIMIHSDCKPYKCWDCDFTGIKSNVISHARQCRHRADDAHDITTDEMRAEWNALLHECFPDYVRAKERGWQPEETPSVNATPEKKIEPTIPSLADIQKLAECQNVKIEC</sequence>
<proteinExistence type="predicted"/>
<dbReference type="InterPro" id="IPR013087">
    <property type="entry name" value="Znf_C2H2_type"/>
</dbReference>
<feature type="region of interest" description="Disordered" evidence="1">
    <location>
        <begin position="544"/>
        <end position="583"/>
    </location>
</feature>
<feature type="region of interest" description="Disordered" evidence="1">
    <location>
        <begin position="212"/>
        <end position="243"/>
    </location>
</feature>
<comment type="caution">
    <text evidence="3">The sequence shown here is derived from an EMBL/GenBank/DDBJ whole genome shotgun (WGS) entry which is preliminary data.</text>
</comment>
<feature type="domain" description="C2H2-type" evidence="2">
    <location>
        <begin position="673"/>
        <end position="701"/>
    </location>
</feature>
<gene>
    <name evidence="3" type="ORF">CBOVIS_LOCUS7102</name>
</gene>
<name>A0A8S1ES44_9PELO</name>
<evidence type="ECO:0000313" key="3">
    <source>
        <dbReference type="EMBL" id="CAB3404834.1"/>
    </source>
</evidence>
<reference evidence="3 4" key="1">
    <citation type="submission" date="2020-04" db="EMBL/GenBank/DDBJ databases">
        <authorList>
            <person name="Laetsch R D."/>
            <person name="Stevens L."/>
            <person name="Kumar S."/>
            <person name="Blaxter L. M."/>
        </authorList>
    </citation>
    <scope>NUCLEOTIDE SEQUENCE [LARGE SCALE GENOMIC DNA]</scope>
</reference>
<feature type="domain" description="C2H2-type" evidence="2">
    <location>
        <begin position="282"/>
        <end position="304"/>
    </location>
</feature>
<feature type="region of interest" description="Disordered" evidence="1">
    <location>
        <begin position="622"/>
        <end position="654"/>
    </location>
</feature>
<organism evidence="3 4">
    <name type="scientific">Caenorhabditis bovis</name>
    <dbReference type="NCBI Taxonomy" id="2654633"/>
    <lineage>
        <taxon>Eukaryota</taxon>
        <taxon>Metazoa</taxon>
        <taxon>Ecdysozoa</taxon>
        <taxon>Nematoda</taxon>
        <taxon>Chromadorea</taxon>
        <taxon>Rhabditida</taxon>
        <taxon>Rhabditina</taxon>
        <taxon>Rhabditomorpha</taxon>
        <taxon>Rhabditoidea</taxon>
        <taxon>Rhabditidae</taxon>
        <taxon>Peloderinae</taxon>
        <taxon>Caenorhabditis</taxon>
    </lineage>
</organism>
<dbReference type="SMART" id="SM00355">
    <property type="entry name" value="ZnF_C2H2"/>
    <property type="match status" value="3"/>
</dbReference>
<evidence type="ECO:0000259" key="2">
    <source>
        <dbReference type="SMART" id="SM00355"/>
    </source>
</evidence>
<evidence type="ECO:0000313" key="4">
    <source>
        <dbReference type="Proteomes" id="UP000494206"/>
    </source>
</evidence>
<dbReference type="AlphaFoldDB" id="A0A8S1ES44"/>
<feature type="compositionally biased region" description="Polar residues" evidence="1">
    <location>
        <begin position="570"/>
        <end position="580"/>
    </location>
</feature>
<protein>
    <recommendedName>
        <fullName evidence="2">C2H2-type domain-containing protein</fullName>
    </recommendedName>
</protein>
<feature type="domain" description="C2H2-type" evidence="2">
    <location>
        <begin position="707"/>
        <end position="730"/>
    </location>
</feature>
<evidence type="ECO:0000256" key="1">
    <source>
        <dbReference type="SAM" id="MobiDB-lite"/>
    </source>
</evidence>
<feature type="compositionally biased region" description="Low complexity" evidence="1">
    <location>
        <begin position="92"/>
        <end position="109"/>
    </location>
</feature>
<keyword evidence="4" id="KW-1185">Reference proteome</keyword>
<dbReference type="Proteomes" id="UP000494206">
    <property type="component" value="Unassembled WGS sequence"/>
</dbReference>
<feature type="region of interest" description="Disordered" evidence="1">
    <location>
        <begin position="409"/>
        <end position="484"/>
    </location>
</feature>